<evidence type="ECO:0000313" key="3">
    <source>
        <dbReference type="Proteomes" id="UP001235939"/>
    </source>
</evidence>
<reference evidence="2 3" key="1">
    <citation type="submission" date="2022-03" db="EMBL/GenBank/DDBJ databases">
        <title>A chromosomal length assembly of Cordylochernes scorpioides.</title>
        <authorList>
            <person name="Zeh D."/>
            <person name="Zeh J."/>
        </authorList>
    </citation>
    <scope>NUCLEOTIDE SEQUENCE [LARGE SCALE GENOMIC DNA]</scope>
    <source>
        <strain evidence="2">IN4F17</strain>
        <tissue evidence="2">Whole Body</tissue>
    </source>
</reference>
<keyword evidence="3" id="KW-1185">Reference proteome</keyword>
<evidence type="ECO:0000256" key="1">
    <source>
        <dbReference type="SAM" id="MobiDB-lite"/>
    </source>
</evidence>
<feature type="region of interest" description="Disordered" evidence="1">
    <location>
        <begin position="1"/>
        <end position="28"/>
    </location>
</feature>
<organism evidence="2 3">
    <name type="scientific">Cordylochernes scorpioides</name>
    <dbReference type="NCBI Taxonomy" id="51811"/>
    <lineage>
        <taxon>Eukaryota</taxon>
        <taxon>Metazoa</taxon>
        <taxon>Ecdysozoa</taxon>
        <taxon>Arthropoda</taxon>
        <taxon>Chelicerata</taxon>
        <taxon>Arachnida</taxon>
        <taxon>Pseudoscorpiones</taxon>
        <taxon>Cheliferoidea</taxon>
        <taxon>Chernetidae</taxon>
        <taxon>Cordylochernes</taxon>
    </lineage>
</organism>
<protein>
    <submittedName>
        <fullName evidence="2">Uncharacterized protein</fullName>
    </submittedName>
</protein>
<dbReference type="EMBL" id="CP092886">
    <property type="protein sequence ID" value="UYV85041.1"/>
    <property type="molecule type" value="Genomic_DNA"/>
</dbReference>
<name>A0ABY6LVB9_9ARAC</name>
<feature type="compositionally biased region" description="Polar residues" evidence="1">
    <location>
        <begin position="1"/>
        <end position="10"/>
    </location>
</feature>
<sequence length="136" mass="15711">MKTGSTTQWQADLAPKEMAASDMRNRRQVNKYPPIRPQLSLPSRHALPCCPACGPATWPQICKKRRAHLNLVHQEKEDQNDESQETARAIKQLTLDEQSKFTRDIKIVITFYVDDLVTAIFKYMKARTWCMNSMVC</sequence>
<gene>
    <name evidence="2" type="ORF">LAZ67_X004384</name>
</gene>
<accession>A0ABY6LVB9</accession>
<dbReference type="Proteomes" id="UP001235939">
    <property type="component" value="Chromosome X"/>
</dbReference>
<proteinExistence type="predicted"/>
<evidence type="ECO:0000313" key="2">
    <source>
        <dbReference type="EMBL" id="UYV85041.1"/>
    </source>
</evidence>